<dbReference type="PANTHER" id="PTHR34837:SF1">
    <property type="entry name" value="LOW PROTEIN: ZINC FINGER CCCH DOMAIN PROTEIN"/>
    <property type="match status" value="1"/>
</dbReference>
<feature type="compositionally biased region" description="Basic and acidic residues" evidence="1">
    <location>
        <begin position="824"/>
        <end position="835"/>
    </location>
</feature>
<feature type="compositionally biased region" description="Low complexity" evidence="1">
    <location>
        <begin position="837"/>
        <end position="849"/>
    </location>
</feature>
<evidence type="ECO:0000256" key="1">
    <source>
        <dbReference type="SAM" id="MobiDB-lite"/>
    </source>
</evidence>
<feature type="compositionally biased region" description="Polar residues" evidence="1">
    <location>
        <begin position="812"/>
        <end position="823"/>
    </location>
</feature>
<feature type="compositionally biased region" description="Polar residues" evidence="1">
    <location>
        <begin position="996"/>
        <end position="1011"/>
    </location>
</feature>
<feature type="compositionally biased region" description="Basic and acidic residues" evidence="1">
    <location>
        <begin position="9"/>
        <end position="53"/>
    </location>
</feature>
<dbReference type="OrthoDB" id="1938945at2759"/>
<feature type="region of interest" description="Disordered" evidence="1">
    <location>
        <begin position="962"/>
        <end position="1050"/>
    </location>
</feature>
<feature type="compositionally biased region" description="Basic and acidic residues" evidence="1">
    <location>
        <begin position="218"/>
        <end position="240"/>
    </location>
</feature>
<feature type="region of interest" description="Disordered" evidence="1">
    <location>
        <begin position="252"/>
        <end position="531"/>
    </location>
</feature>
<dbReference type="AlphaFoldDB" id="A0A6I9RFC8"/>
<feature type="compositionally biased region" description="Polar residues" evidence="1">
    <location>
        <begin position="633"/>
        <end position="643"/>
    </location>
</feature>
<gene>
    <name evidence="3" type="primary">LOC105048194</name>
</gene>
<dbReference type="PANTHER" id="PTHR34837">
    <property type="entry name" value="OS05G0595500 PROTEIN"/>
    <property type="match status" value="1"/>
</dbReference>
<evidence type="ECO:0000313" key="3">
    <source>
        <dbReference type="RefSeq" id="XP_010925718.1"/>
    </source>
</evidence>
<feature type="compositionally biased region" description="Polar residues" evidence="1">
    <location>
        <begin position="55"/>
        <end position="65"/>
    </location>
</feature>
<feature type="compositionally biased region" description="Basic and acidic residues" evidence="1">
    <location>
        <begin position="84"/>
        <end position="99"/>
    </location>
</feature>
<feature type="region of interest" description="Disordered" evidence="1">
    <location>
        <begin position="792"/>
        <end position="858"/>
    </location>
</feature>
<organism evidence="2 3">
    <name type="scientific">Elaeis guineensis var. tenera</name>
    <name type="common">Oil palm</name>
    <dbReference type="NCBI Taxonomy" id="51953"/>
    <lineage>
        <taxon>Eukaryota</taxon>
        <taxon>Viridiplantae</taxon>
        <taxon>Streptophyta</taxon>
        <taxon>Embryophyta</taxon>
        <taxon>Tracheophyta</taxon>
        <taxon>Spermatophyta</taxon>
        <taxon>Magnoliopsida</taxon>
        <taxon>Liliopsida</taxon>
        <taxon>Arecaceae</taxon>
        <taxon>Arecoideae</taxon>
        <taxon>Cocoseae</taxon>
        <taxon>Elaeidinae</taxon>
        <taxon>Elaeis</taxon>
    </lineage>
</organism>
<feature type="compositionally biased region" description="Basic and acidic residues" evidence="1">
    <location>
        <begin position="967"/>
        <end position="986"/>
    </location>
</feature>
<sequence>MPRSSGHKSHGEHNYGERSDSQEDRNSTDRKERAEKRGGSSRISRDQESEKRKSSSLPRSSQGKDQSGAGHGNVSVEQGRKRKDRAEDSAARARWKGDREDDGGADSGPKGEKFGPSEPNRDAKSNLSAVESRERSSRRREGYTERCEDSSSKVESTKRRSEKDLSHDVSLRESSSQYKDAKEKGRERGSERDKKVHESRHGRSDDGGSRNQGSKTGCSEEERVLKKDEEITGWQIRDELRNAELEKELEKCIRRRGDGSGDRDKSQGDGRDSDNRRLSSRDDRPKNENYKEERHRDERHKDGRYQGKYREDLDRDQRHRDDRHRDEHSSRDHTTDRSDNKHHRDENKTSKSRYKESKLQDSDHGGSHVEDRSSRYKDSWGRKRSIDENDAYNDLRPRSAKESFGDCDRARPEYLHSNKIDSNQSNKRPKSSSSSSVHVIKDPSRRSSRQVGSTHQGLPSGDKDRPGVASMGDLAGVSRGCDGTSDSQSLKKAKSKYHINSGDHPVETSSQDDKIRRSDGQSQSIQLTEISQSTNDHQFLYRSGTRHSLDIEDMAKKGSSYKDKKEYSSVDGRERELPLKNLIMDNYSRTESNEHVPFGPSSFNQNGQFPPPPPVRHGVDSPLLLGSYEDDNTNQIGDHTSGSRYRRNSDFSTGKGQGNAWKSAPTWPSPVANRFMPFQHGLMPPGFPSAMQQFPAPSLFGMRPAMDVTHDIVSYHMHRAAGHVRPFGWHNPMEDSRPQLQGWDGSSGVLGDDSHVYGRPEWDHPNGHLSGIRGWGMSAAMWKGQNENVNVEIPQPQEPDYSSHSLPDKGWTRQSDNQSSKEQVLSERTEIKRSNDAPPAKNAAEAPPETMYKKTPVPSKTAGDDCSRFCCNYLSKLDISVDLASPELYKQCLTLLGTSDPVVCNISKHGYHQNIDDENKVVKKRRNNILSSVFPANTEAVFQRAMSLYKKQHEVAKAMFPVVTDPSRGEKDSPEASDTDKVKVVDDQLPEEMLSANASSCRSTEEGSNFVTEAKDDVPGDAKQQQDTDENVPGDAQAQGDLSGDAKEQHSDVISDAVVLGEGSQACEAVMPECRVNLSRIPISPESTH</sequence>
<name>A0A6I9RFC8_ELAGV</name>
<feature type="compositionally biased region" description="Basic and acidic residues" evidence="1">
    <location>
        <begin position="109"/>
        <end position="124"/>
    </location>
</feature>
<dbReference type="FunCoup" id="A0A6I9RFC8">
    <property type="interactions" value="80"/>
</dbReference>
<accession>A0A6I9RFC8</accession>
<dbReference type="KEGG" id="egu:105048194"/>
<keyword evidence="2" id="KW-1185">Reference proteome</keyword>
<proteinExistence type="predicted"/>
<dbReference type="InParanoid" id="A0A6I9RFC8"/>
<feature type="compositionally biased region" description="Basic and acidic residues" evidence="1">
    <location>
        <begin position="131"/>
        <end position="171"/>
    </location>
</feature>
<feature type="compositionally biased region" description="Basic and acidic residues" evidence="1">
    <location>
        <begin position="179"/>
        <end position="208"/>
    </location>
</feature>
<dbReference type="GeneID" id="105048194"/>
<dbReference type="Proteomes" id="UP000504607">
    <property type="component" value="Chromosome 7"/>
</dbReference>
<feature type="compositionally biased region" description="Basic and acidic residues" evidence="1">
    <location>
        <begin position="252"/>
        <end position="419"/>
    </location>
</feature>
<feature type="compositionally biased region" description="Basic and acidic residues" evidence="1">
    <location>
        <begin position="1013"/>
        <end position="1026"/>
    </location>
</feature>
<protein>
    <submittedName>
        <fullName evidence="3">Uncharacterized protein LOC105048194</fullName>
    </submittedName>
</protein>
<feature type="region of interest" description="Disordered" evidence="1">
    <location>
        <begin position="592"/>
        <end position="665"/>
    </location>
</feature>
<feature type="region of interest" description="Disordered" evidence="1">
    <location>
        <begin position="1"/>
        <end position="240"/>
    </location>
</feature>
<evidence type="ECO:0000313" key="2">
    <source>
        <dbReference type="Proteomes" id="UP000504607"/>
    </source>
</evidence>
<reference evidence="3" key="1">
    <citation type="submission" date="2025-08" db="UniProtKB">
        <authorList>
            <consortium name="RefSeq"/>
        </authorList>
    </citation>
    <scope>IDENTIFICATION</scope>
</reference>
<dbReference type="RefSeq" id="XP_010925718.1">
    <property type="nucleotide sequence ID" value="XM_010927416.3"/>
</dbReference>
<feature type="compositionally biased region" description="Polar residues" evidence="1">
    <location>
        <begin position="520"/>
        <end position="531"/>
    </location>
</feature>